<dbReference type="AlphaFoldDB" id="A0A0U0ZMW9"/>
<dbReference type="EMBL" id="CSWP01000005">
    <property type="protein sequence ID" value="CPV56888.1"/>
    <property type="molecule type" value="Genomic_DNA"/>
</dbReference>
<organism evidence="1 2">
    <name type="scientific">Mycobacteroides abscessus</name>
    <dbReference type="NCBI Taxonomy" id="36809"/>
    <lineage>
        <taxon>Bacteria</taxon>
        <taxon>Bacillati</taxon>
        <taxon>Actinomycetota</taxon>
        <taxon>Actinomycetes</taxon>
        <taxon>Mycobacteriales</taxon>
        <taxon>Mycobacteriaceae</taxon>
        <taxon>Mycobacteroides</taxon>
    </lineage>
</organism>
<evidence type="ECO:0000313" key="2">
    <source>
        <dbReference type="Proteomes" id="UP000045782"/>
    </source>
</evidence>
<gene>
    <name evidence="1" type="ORF">ERS075579_02852</name>
</gene>
<evidence type="ECO:0000313" key="1">
    <source>
        <dbReference type="EMBL" id="CPV56888.1"/>
    </source>
</evidence>
<dbReference type="Proteomes" id="UP000045782">
    <property type="component" value="Unassembled WGS sequence"/>
</dbReference>
<evidence type="ECO:0008006" key="3">
    <source>
        <dbReference type="Google" id="ProtNLM"/>
    </source>
</evidence>
<name>A0A0U0ZMW9_9MYCO</name>
<protein>
    <recommendedName>
        <fullName evidence="3">Minor tail protein</fullName>
    </recommendedName>
</protein>
<accession>A0A0U0ZMW9</accession>
<reference evidence="1 2" key="1">
    <citation type="submission" date="2015-03" db="EMBL/GenBank/DDBJ databases">
        <authorList>
            <person name="Murphy D."/>
        </authorList>
    </citation>
    <scope>NUCLEOTIDE SEQUENCE [LARGE SCALE GENOMIC DNA]</scope>
    <source>
        <strain evidence="1 2">PAP088</strain>
    </source>
</reference>
<proteinExistence type="predicted"/>
<sequence length="345" mass="37660">MPVISSEQIVSLRTASGKQLDQFLATHQESLKWTREQRQVSVLEMTVPSVIDAGRMDITPWLHWIDVFDAQGRELYWSGPIQRVSASRSRTSISARDMSALMTRTRCPLTKNWDAADLSKIAGELWAAMIAHHGLNTRAIERVDPRGDHFDFEAIADEQMMSATFDRLVGLGLHWTVVGGVPILGPAQLKSIVALGENDFTGGEFSIVRDGSQTYNDVLLRGGDNLARASVPMGGLRLQTINNIDDMFGVSNVDRAAKQYVRYTGAIKDTLVLSDGAVLHPDAPLDISQLIPSVRFNVEALGVLQLMELQNVTVTGDGAVALTLASVNDDLPELVEIAQKGAVTQ</sequence>
<dbReference type="RefSeq" id="WP_016896095.1">
    <property type="nucleotide sequence ID" value="NZ_CSWP01000005.1"/>
</dbReference>